<dbReference type="NCBIfam" id="TIGR03344">
    <property type="entry name" value="VI_effect_Hcp1"/>
    <property type="match status" value="1"/>
</dbReference>
<accession>A0ABD4R1D7</accession>
<dbReference type="AlphaFoldDB" id="A0ABD4R1D7"/>
<dbReference type="InterPro" id="IPR036624">
    <property type="entry name" value="Hcp1-lik_sf"/>
</dbReference>
<dbReference type="RefSeq" id="WP_021242625.1">
    <property type="nucleotide sequence ID" value="NZ_JACRVG010000001.1"/>
</dbReference>
<evidence type="ECO:0000313" key="2">
    <source>
        <dbReference type="Proteomes" id="UP000813349"/>
    </source>
</evidence>
<gene>
    <name evidence="1" type="ORF">J0A64_02835</name>
</gene>
<dbReference type="Pfam" id="PF05638">
    <property type="entry name" value="T6SS_HCP"/>
    <property type="match status" value="1"/>
</dbReference>
<dbReference type="EMBL" id="JAFKCP010000001">
    <property type="protein sequence ID" value="MBU3765542.1"/>
    <property type="molecule type" value="Genomic_DNA"/>
</dbReference>
<organism evidence="1 2">
    <name type="scientific">Enterobacter roggenkampii</name>
    <dbReference type="NCBI Taxonomy" id="1812935"/>
    <lineage>
        <taxon>Bacteria</taxon>
        <taxon>Pseudomonadati</taxon>
        <taxon>Pseudomonadota</taxon>
        <taxon>Gammaproteobacteria</taxon>
        <taxon>Enterobacterales</taxon>
        <taxon>Enterobacteriaceae</taxon>
        <taxon>Enterobacter</taxon>
        <taxon>Enterobacter cloacae complex</taxon>
    </lineage>
</organism>
<dbReference type="SUPFAM" id="SSF141452">
    <property type="entry name" value="Hcp1-like"/>
    <property type="match status" value="1"/>
</dbReference>
<proteinExistence type="predicted"/>
<dbReference type="InterPro" id="IPR008514">
    <property type="entry name" value="T6SS_Hcp"/>
</dbReference>
<name>A0ABD4R1D7_9ENTR</name>
<dbReference type="Proteomes" id="UP000813349">
    <property type="component" value="Unassembled WGS sequence"/>
</dbReference>
<evidence type="ECO:0000313" key="1">
    <source>
        <dbReference type="EMBL" id="MBU3765542.1"/>
    </source>
</evidence>
<sequence>MSLPAYLFLYDENGMLVQGECMMPGREGAIEIMNSSYGVKQAVDSHTGNMTGTRQHGPVTLHKQLDKVSPYLAVVACEGRRLQKAIIKYYEIIEAGAEREIYTITLDSVVISSLDFTHVYYPGSSAPNMHEVVGLRFRGIQWNYVKGNIIYDDAWMKSAQKEKQNGEYKSRKYCLSVPKHI</sequence>
<protein>
    <submittedName>
        <fullName evidence="1">Type VI secretion system tube protein Hcp</fullName>
    </submittedName>
</protein>
<reference evidence="1 2" key="1">
    <citation type="journal article" date="2021" name="Clin. Infect. Dis.">
        <title>Rapid development of cefiderocol resistance in carbapenem-resistant Enterobacter cloacae during therapy is associated with heterogeneous mutations in the catecholate siderophore receptor cira.</title>
        <authorList>
            <person name="Klein S."/>
            <person name="Boutin S."/>
            <person name="Kocer K."/>
            <person name="Fiedler M.O."/>
            <person name="Storzinger D."/>
            <person name="Weigand M.A."/>
            <person name="Tan B."/>
            <person name="Richter D."/>
            <person name="Rupp C."/>
            <person name="Mieth M."/>
            <person name="Mehrabi A."/>
            <person name="Hackert T."/>
            <person name="Zimmermann S."/>
            <person name="Heeg K."/>
            <person name="Nurjadi D."/>
        </authorList>
    </citation>
    <scope>NUCLEOTIDE SEQUENCE [LARGE SCALE GENOMIC DNA]</scope>
    <source>
        <strain evidence="1 2">BK34275</strain>
    </source>
</reference>
<dbReference type="Gene3D" id="2.30.110.20">
    <property type="entry name" value="Hcp1-like"/>
    <property type="match status" value="1"/>
</dbReference>
<comment type="caution">
    <text evidence="1">The sequence shown here is derived from an EMBL/GenBank/DDBJ whole genome shotgun (WGS) entry which is preliminary data.</text>
</comment>